<evidence type="ECO:0000313" key="2">
    <source>
        <dbReference type="Proteomes" id="UP000199512"/>
    </source>
</evidence>
<name>A0A1H8IM01_9FIRM</name>
<keyword evidence="2" id="KW-1185">Reference proteome</keyword>
<accession>A0A1H8IM01</accession>
<reference evidence="1 2" key="1">
    <citation type="submission" date="2016-10" db="EMBL/GenBank/DDBJ databases">
        <authorList>
            <person name="de Groot N.N."/>
        </authorList>
    </citation>
    <scope>NUCLEOTIDE SEQUENCE [LARGE SCALE GENOMIC DNA]</scope>
    <source>
        <strain evidence="1 2">Calf135</strain>
    </source>
</reference>
<protein>
    <recommendedName>
        <fullName evidence="3">Ribosomal protein L7/L12 C-terminal domain-containing protein</fullName>
    </recommendedName>
</protein>
<dbReference type="OrthoDB" id="2157431at2"/>
<evidence type="ECO:0008006" key="3">
    <source>
        <dbReference type="Google" id="ProtNLM"/>
    </source>
</evidence>
<dbReference type="Proteomes" id="UP000199512">
    <property type="component" value="Unassembled WGS sequence"/>
</dbReference>
<sequence length="102" mass="11775">MNYFYLLVLIAIYFCFSHDSKKVKEELKNTRKELDELARSTGNPEKSPYYIEPEVKKNLVALISSGEKVRAVKILKNMKKLDLVEAKMIADSLEENQSGENF</sequence>
<dbReference type="AlphaFoldDB" id="A0A1H8IM01"/>
<gene>
    <name evidence="1" type="ORF">SAMN05216454_10846</name>
</gene>
<proteinExistence type="predicted"/>
<dbReference type="EMBL" id="FODF01000008">
    <property type="protein sequence ID" value="SEN68718.1"/>
    <property type="molecule type" value="Genomic_DNA"/>
</dbReference>
<evidence type="ECO:0000313" key="1">
    <source>
        <dbReference type="EMBL" id="SEN68718.1"/>
    </source>
</evidence>
<dbReference type="RefSeq" id="WP_091975657.1">
    <property type="nucleotide sequence ID" value="NZ_CAUWDX010000044.1"/>
</dbReference>
<organism evidence="1 2">
    <name type="scientific">Peptostreptococcus russellii</name>
    <dbReference type="NCBI Taxonomy" id="215200"/>
    <lineage>
        <taxon>Bacteria</taxon>
        <taxon>Bacillati</taxon>
        <taxon>Bacillota</taxon>
        <taxon>Clostridia</taxon>
        <taxon>Peptostreptococcales</taxon>
        <taxon>Peptostreptococcaceae</taxon>
        <taxon>Peptostreptococcus</taxon>
    </lineage>
</organism>